<dbReference type="GO" id="GO:0008270">
    <property type="term" value="F:zinc ion binding"/>
    <property type="evidence" value="ECO:0007669"/>
    <property type="project" value="InterPro"/>
</dbReference>
<reference evidence="3" key="1">
    <citation type="journal article" date="2022" name="Int. J. Syst. Evol. Microbiol.">
        <title>Nanobdella aerobiophila gen. nov., sp. nov., a thermoacidophilic, obligate ectosymbiotic archaeon, and proposal of Nanobdellaceae fam. nov., Nanobdellales ord. nov. and Nanobdellia class. nov.</title>
        <authorList>
            <person name="Kato S."/>
            <person name="Ogasawara A."/>
            <person name="Itoh T."/>
            <person name="Sakai H.D."/>
            <person name="Shimizu M."/>
            <person name="Yuki M."/>
            <person name="Kaneko M."/>
            <person name="Takashina T."/>
            <person name="Ohkuma M."/>
        </authorList>
    </citation>
    <scope>NUCLEOTIDE SEQUENCE [LARGE SCALE GENOMIC DNA]</scope>
    <source>
        <strain evidence="3">MJ1</strain>
    </source>
</reference>
<evidence type="ECO:0000313" key="2">
    <source>
        <dbReference type="EMBL" id="BBL45444.1"/>
    </source>
</evidence>
<proteinExistence type="predicted"/>
<keyword evidence="2" id="KW-0378">Hydrolase</keyword>
<dbReference type="Proteomes" id="UP001055553">
    <property type="component" value="Chromosome"/>
</dbReference>
<protein>
    <submittedName>
        <fullName evidence="2">Endonuclease IV</fullName>
    </submittedName>
</protein>
<gene>
    <name evidence="2" type="ORF">MJ1_0274</name>
</gene>
<dbReference type="GO" id="GO:0003906">
    <property type="term" value="F:DNA-(apurinic or apyrimidinic site) endonuclease activity"/>
    <property type="evidence" value="ECO:0007669"/>
    <property type="project" value="TreeGrafter"/>
</dbReference>
<dbReference type="Pfam" id="PF01261">
    <property type="entry name" value="AP_endonuc_2"/>
    <property type="match status" value="1"/>
</dbReference>
<dbReference type="InterPro" id="IPR001719">
    <property type="entry name" value="AP_endonuc_2"/>
</dbReference>
<dbReference type="SMART" id="SM00518">
    <property type="entry name" value="AP2Ec"/>
    <property type="match status" value="1"/>
</dbReference>
<dbReference type="KEGG" id="naer:MJ1_0274"/>
<dbReference type="GO" id="GO:0006284">
    <property type="term" value="P:base-excision repair"/>
    <property type="evidence" value="ECO:0007669"/>
    <property type="project" value="TreeGrafter"/>
</dbReference>
<dbReference type="InterPro" id="IPR013022">
    <property type="entry name" value="Xyl_isomerase-like_TIM-brl"/>
</dbReference>
<keyword evidence="2" id="KW-0540">Nuclease</keyword>
<accession>A0A915WRN6</accession>
<dbReference type="EMBL" id="AP019769">
    <property type="protein sequence ID" value="BBL45444.1"/>
    <property type="molecule type" value="Genomic_DNA"/>
</dbReference>
<keyword evidence="2" id="KW-0255">Endonuclease</keyword>
<feature type="domain" description="Xylose isomerase-like TIM barrel" evidence="1">
    <location>
        <begin position="31"/>
        <end position="263"/>
    </location>
</feature>
<dbReference type="PANTHER" id="PTHR21445:SF0">
    <property type="entry name" value="APURINIC-APYRIMIDINIC ENDONUCLEASE"/>
    <property type="match status" value="1"/>
</dbReference>
<dbReference type="GO" id="GO:0008081">
    <property type="term" value="F:phosphoric diester hydrolase activity"/>
    <property type="evidence" value="ECO:0007669"/>
    <property type="project" value="TreeGrafter"/>
</dbReference>
<organism evidence="2 3">
    <name type="scientific">Nanobdella aerobiophila</name>
    <dbReference type="NCBI Taxonomy" id="2586965"/>
    <lineage>
        <taxon>Archaea</taxon>
        <taxon>Nanobdellota</taxon>
        <taxon>Nanobdellia</taxon>
        <taxon>Nanobdellales</taxon>
        <taxon>Nanobdellaceae</taxon>
        <taxon>Nanobdella</taxon>
    </lineage>
</organism>
<dbReference type="Gene3D" id="3.20.20.150">
    <property type="entry name" value="Divalent-metal-dependent TIM barrel enzymes"/>
    <property type="match status" value="1"/>
</dbReference>
<name>A0A915WRN6_9ARCH</name>
<evidence type="ECO:0000259" key="1">
    <source>
        <dbReference type="Pfam" id="PF01261"/>
    </source>
</evidence>
<dbReference type="AlphaFoldDB" id="A0A915WRN6"/>
<dbReference type="GO" id="GO:0003677">
    <property type="term" value="F:DNA binding"/>
    <property type="evidence" value="ECO:0007669"/>
    <property type="project" value="InterPro"/>
</dbReference>
<keyword evidence="3" id="KW-1185">Reference proteome</keyword>
<dbReference type="InterPro" id="IPR036237">
    <property type="entry name" value="Xyl_isomerase-like_sf"/>
</dbReference>
<evidence type="ECO:0000313" key="3">
    <source>
        <dbReference type="Proteomes" id="UP001055553"/>
    </source>
</evidence>
<sequence>MVEKLYFGPAGVPLSSPKKDIYNGIKYTYEELKLNGLELEFTYGVRMKDEAANNIKEYIKDKDFIITCHAPYFINFNAQEKTKLENSKKMLYESAKKTYLSGGISVAFHPAWYHKNSPEEVYKKARESIREVINKLIDENINIVIRPETMELKNKFGDIDEVINLSLDIDNVLPAIDFAHLRYRYNDNSIEFFRKILEKLESNLGREILDNMHIHMSGITLDSKGTHKILEESDMPWRDILRLLKEFNCKGIIISESPNVEEDAVRMKNYFEKL</sequence>
<dbReference type="PANTHER" id="PTHR21445">
    <property type="entry name" value="ENDONUCLEASE IV ENDODEOXYRIBONUCLEASE IV"/>
    <property type="match status" value="1"/>
</dbReference>
<dbReference type="SUPFAM" id="SSF51658">
    <property type="entry name" value="Xylose isomerase-like"/>
    <property type="match status" value="1"/>
</dbReference>